<accession>A0A9D1W0F2</accession>
<dbReference type="AlphaFoldDB" id="A0A9D1W0F2"/>
<gene>
    <name evidence="1" type="ORF">H9851_03040</name>
</gene>
<proteinExistence type="predicted"/>
<evidence type="ECO:0000313" key="1">
    <source>
        <dbReference type="EMBL" id="HIX50238.1"/>
    </source>
</evidence>
<reference evidence="1" key="1">
    <citation type="journal article" date="2021" name="PeerJ">
        <title>Extensive microbial diversity within the chicken gut microbiome revealed by metagenomics and culture.</title>
        <authorList>
            <person name="Gilroy R."/>
            <person name="Ravi A."/>
            <person name="Getino M."/>
            <person name="Pursley I."/>
            <person name="Horton D.L."/>
            <person name="Alikhan N.F."/>
            <person name="Baker D."/>
            <person name="Gharbi K."/>
            <person name="Hall N."/>
            <person name="Watson M."/>
            <person name="Adriaenssens E.M."/>
            <person name="Foster-Nyarko E."/>
            <person name="Jarju S."/>
            <person name="Secka A."/>
            <person name="Antonio M."/>
            <person name="Oren A."/>
            <person name="Chaudhuri R.R."/>
            <person name="La Ragione R."/>
            <person name="Hildebrand F."/>
            <person name="Pallen M.J."/>
        </authorList>
    </citation>
    <scope>NUCLEOTIDE SEQUENCE</scope>
    <source>
        <strain evidence="1">2189</strain>
    </source>
</reference>
<dbReference type="EMBL" id="DXEW01000017">
    <property type="protein sequence ID" value="HIX50238.1"/>
    <property type="molecule type" value="Genomic_DNA"/>
</dbReference>
<sequence length="72" mass="7488">MLAALPAAPAAPLSQKSRFAAIFGSPVCFSGHTYYKTRAAFTFPAGALSRKLGALAQKCDFACASILAHTIL</sequence>
<name>A0A9D1W0F2_9FIRM</name>
<protein>
    <submittedName>
        <fullName evidence="1">Uncharacterized protein</fullName>
    </submittedName>
</protein>
<evidence type="ECO:0000313" key="2">
    <source>
        <dbReference type="Proteomes" id="UP000886847"/>
    </source>
</evidence>
<organism evidence="1 2">
    <name type="scientific">Candidatus Borkfalkia faecavium</name>
    <dbReference type="NCBI Taxonomy" id="2838508"/>
    <lineage>
        <taxon>Bacteria</taxon>
        <taxon>Bacillati</taxon>
        <taxon>Bacillota</taxon>
        <taxon>Clostridia</taxon>
        <taxon>Christensenellales</taxon>
        <taxon>Christensenellaceae</taxon>
        <taxon>Candidatus Borkfalkia</taxon>
    </lineage>
</organism>
<dbReference type="Proteomes" id="UP000886847">
    <property type="component" value="Unassembled WGS sequence"/>
</dbReference>
<feature type="non-terminal residue" evidence="1">
    <location>
        <position position="72"/>
    </location>
</feature>
<reference evidence="1" key="2">
    <citation type="submission" date="2021-04" db="EMBL/GenBank/DDBJ databases">
        <authorList>
            <person name="Gilroy R."/>
        </authorList>
    </citation>
    <scope>NUCLEOTIDE SEQUENCE</scope>
    <source>
        <strain evidence="1">2189</strain>
    </source>
</reference>
<comment type="caution">
    <text evidence="1">The sequence shown here is derived from an EMBL/GenBank/DDBJ whole genome shotgun (WGS) entry which is preliminary data.</text>
</comment>